<feature type="compositionally biased region" description="Pro residues" evidence="6">
    <location>
        <begin position="517"/>
        <end position="530"/>
    </location>
</feature>
<dbReference type="PANTHER" id="PTHR19271">
    <property type="entry name" value="CYTOCHROME B"/>
    <property type="match status" value="1"/>
</dbReference>
<keyword evidence="7" id="KW-0472">Membrane</keyword>
<evidence type="ECO:0000256" key="6">
    <source>
        <dbReference type="SAM" id="MobiDB-lite"/>
    </source>
</evidence>
<feature type="transmembrane region" description="Helical" evidence="7">
    <location>
        <begin position="259"/>
        <end position="285"/>
    </location>
</feature>
<dbReference type="InterPro" id="IPR027387">
    <property type="entry name" value="Cytb/b6-like_sf"/>
</dbReference>
<dbReference type="EC" id="7.1.1.8" evidence="2"/>
<feature type="transmembrane region" description="Helical" evidence="7">
    <location>
        <begin position="148"/>
        <end position="168"/>
    </location>
</feature>
<proteinExistence type="predicted"/>
<name>A0ABP9SR56_9ACTN</name>
<dbReference type="PROSITE" id="PS51002">
    <property type="entry name" value="CYTB_NTER"/>
    <property type="match status" value="1"/>
</dbReference>
<organism evidence="9 10">
    <name type="scientific">Rugosimonospora acidiphila</name>
    <dbReference type="NCBI Taxonomy" id="556531"/>
    <lineage>
        <taxon>Bacteria</taxon>
        <taxon>Bacillati</taxon>
        <taxon>Actinomycetota</taxon>
        <taxon>Actinomycetes</taxon>
        <taxon>Micromonosporales</taxon>
        <taxon>Micromonosporaceae</taxon>
        <taxon>Rugosimonospora</taxon>
    </lineage>
</organism>
<dbReference type="InterPro" id="IPR016174">
    <property type="entry name" value="Di-haem_cyt_TM"/>
</dbReference>
<dbReference type="PANTHER" id="PTHR19271:SF16">
    <property type="entry name" value="CYTOCHROME B"/>
    <property type="match status" value="1"/>
</dbReference>
<reference evidence="10" key="1">
    <citation type="journal article" date="2019" name="Int. J. Syst. Evol. Microbiol.">
        <title>The Global Catalogue of Microorganisms (GCM) 10K type strain sequencing project: providing services to taxonomists for standard genome sequencing and annotation.</title>
        <authorList>
            <consortium name="The Broad Institute Genomics Platform"/>
            <consortium name="The Broad Institute Genome Sequencing Center for Infectious Disease"/>
            <person name="Wu L."/>
            <person name="Ma J."/>
        </authorList>
    </citation>
    <scope>NUCLEOTIDE SEQUENCE [LARGE SCALE GENOMIC DNA]</scope>
    <source>
        <strain evidence="10">JCM 18304</strain>
    </source>
</reference>
<feature type="transmembrane region" description="Helical" evidence="7">
    <location>
        <begin position="414"/>
        <end position="433"/>
    </location>
</feature>
<dbReference type="Pfam" id="PF13631">
    <property type="entry name" value="Cytochrom_B_N_2"/>
    <property type="match status" value="1"/>
</dbReference>
<evidence type="ECO:0000256" key="7">
    <source>
        <dbReference type="SAM" id="Phobius"/>
    </source>
</evidence>
<dbReference type="Proteomes" id="UP001501570">
    <property type="component" value="Unassembled WGS sequence"/>
</dbReference>
<evidence type="ECO:0000256" key="5">
    <source>
        <dbReference type="ARBA" id="ARBA00029568"/>
    </source>
</evidence>
<keyword evidence="7" id="KW-0812">Transmembrane</keyword>
<feature type="transmembrane region" description="Helical" evidence="7">
    <location>
        <begin position="214"/>
        <end position="238"/>
    </location>
</feature>
<feature type="transmembrane region" description="Helical" evidence="7">
    <location>
        <begin position="377"/>
        <end position="394"/>
    </location>
</feature>
<dbReference type="SUPFAM" id="SSF81648">
    <property type="entry name" value="a domain/subunit of cytochrome bc1 complex (Ubiquinol-cytochrome c reductase)"/>
    <property type="match status" value="1"/>
</dbReference>
<evidence type="ECO:0000313" key="10">
    <source>
        <dbReference type="Proteomes" id="UP001501570"/>
    </source>
</evidence>
<dbReference type="EMBL" id="BAABJQ010000036">
    <property type="protein sequence ID" value="GAA5199220.1"/>
    <property type="molecule type" value="Genomic_DNA"/>
</dbReference>
<dbReference type="SUPFAM" id="SSF81342">
    <property type="entry name" value="Transmembrane di-heme cytochromes"/>
    <property type="match status" value="1"/>
</dbReference>
<evidence type="ECO:0000256" key="1">
    <source>
        <dbReference type="ARBA" id="ARBA00001971"/>
    </source>
</evidence>
<feature type="region of interest" description="Disordered" evidence="6">
    <location>
        <begin position="511"/>
        <end position="550"/>
    </location>
</feature>
<dbReference type="InterPro" id="IPR005797">
    <property type="entry name" value="Cyt_b/b6_N"/>
</dbReference>
<accession>A0ABP9SR56</accession>
<evidence type="ECO:0000259" key="8">
    <source>
        <dbReference type="PROSITE" id="PS51002"/>
    </source>
</evidence>
<protein>
    <recommendedName>
        <fullName evidence="3">Cytochrome bc1 complex cytochrome b subunit</fullName>
        <ecNumber evidence="2">7.1.1.8</ecNumber>
    </recommendedName>
    <alternativeName>
        <fullName evidence="5">Cytochrome bc1 reductase complex subunit QcrB</fullName>
    </alternativeName>
</protein>
<comment type="cofactor">
    <cofactor evidence="1">
        <name>heme</name>
        <dbReference type="ChEBI" id="CHEBI:30413"/>
    </cofactor>
</comment>
<dbReference type="Gene3D" id="1.20.810.10">
    <property type="entry name" value="Cytochrome Bc1 Complex, Chain C"/>
    <property type="match status" value="1"/>
</dbReference>
<comment type="catalytic activity">
    <reaction evidence="4">
        <text>a quinol + 2 Fe(III)-[cytochrome c](out) = a quinone + 2 Fe(II)-[cytochrome c](out) + 2 H(+)(out)</text>
        <dbReference type="Rhea" id="RHEA:11484"/>
        <dbReference type="Rhea" id="RHEA-COMP:10350"/>
        <dbReference type="Rhea" id="RHEA-COMP:14399"/>
        <dbReference type="ChEBI" id="CHEBI:15378"/>
        <dbReference type="ChEBI" id="CHEBI:24646"/>
        <dbReference type="ChEBI" id="CHEBI:29033"/>
        <dbReference type="ChEBI" id="CHEBI:29034"/>
        <dbReference type="ChEBI" id="CHEBI:132124"/>
        <dbReference type="EC" id="7.1.1.8"/>
    </reaction>
</comment>
<feature type="domain" description="Cytochrome b/b6 N-terminal region profile" evidence="8">
    <location>
        <begin position="19"/>
        <end position="245"/>
    </location>
</feature>
<keyword evidence="10" id="KW-1185">Reference proteome</keyword>
<gene>
    <name evidence="9" type="ORF">GCM10023322_74390</name>
</gene>
<feature type="compositionally biased region" description="Low complexity" evidence="6">
    <location>
        <begin position="531"/>
        <end position="540"/>
    </location>
</feature>
<dbReference type="InterPro" id="IPR036150">
    <property type="entry name" value="Cyt_b/b6_C_sf"/>
</dbReference>
<feature type="transmembrane region" description="Helical" evidence="7">
    <location>
        <begin position="118"/>
        <end position="136"/>
    </location>
</feature>
<evidence type="ECO:0000256" key="4">
    <source>
        <dbReference type="ARBA" id="ARBA00029351"/>
    </source>
</evidence>
<evidence type="ECO:0000256" key="2">
    <source>
        <dbReference type="ARBA" id="ARBA00012951"/>
    </source>
</evidence>
<evidence type="ECO:0000256" key="3">
    <source>
        <dbReference type="ARBA" id="ARBA00016116"/>
    </source>
</evidence>
<keyword evidence="7" id="KW-1133">Transmembrane helix</keyword>
<dbReference type="RefSeq" id="WP_345637886.1">
    <property type="nucleotide sequence ID" value="NZ_BAABJQ010000036.1"/>
</dbReference>
<evidence type="ECO:0000313" key="9">
    <source>
        <dbReference type="EMBL" id="GAA5199220.1"/>
    </source>
</evidence>
<feature type="transmembrane region" description="Helical" evidence="7">
    <location>
        <begin position="337"/>
        <end position="357"/>
    </location>
</feature>
<feature type="transmembrane region" description="Helical" evidence="7">
    <location>
        <begin position="52"/>
        <end position="71"/>
    </location>
</feature>
<sequence>MLGSLLGLRPTRSRRAVEASIAAEDRFRVATPLRRTINKVFPDHWSFMLGEIALYSFVMLLLTGTLLAFFFDPSLAQTTYHGSYAPLRDIPMTAAYRSTLDISFDVRGGLLLRQMHHWAANLFMAAIIVHMLRIFFTGVFRKPRDLNWLIGLSLFWLGFMEGFCGYSLPDDGLSGTGLRIADSIMLSIPVAGSWLSTSLFGGEFPGTLILSRLYIAHVFLIPGALLALISVHLGLIVMQKHTQWHRPDHTRHNVVGTRMVPNFAISSTGLAVFVFAAITLLGGVAQINPVWLWGPYEANVVTANAQPDWYVWFLEGAMRLFPAWDIRAFGYTVPAPFWPAVVLPGLLAMLSFGYPWLERLVTGEHQPHQLAARPRDAPGRTALGAMALTFYLVLACWAADDTFALKFHIDLNALVWAGRFAILLLPPLAFYTANRLALNLQQHDRMVLHEGIETGLIRRTADGRYVELRQPIGPVDEHGHGRLAYADWVVPKRPNEVLRIRKSVLGFFVPLADGHPEPPQPPEFEPPPAQPTSAQPAGAQLSGVDAPEGR</sequence>
<comment type="caution">
    <text evidence="9">The sequence shown here is derived from an EMBL/GenBank/DDBJ whole genome shotgun (WGS) entry which is preliminary data.</text>
</comment>